<comment type="caution">
    <text evidence="2">The sequence shown here is derived from an EMBL/GenBank/DDBJ whole genome shotgun (WGS) entry which is preliminary data.</text>
</comment>
<feature type="region of interest" description="Disordered" evidence="1">
    <location>
        <begin position="41"/>
        <end position="64"/>
    </location>
</feature>
<protein>
    <submittedName>
        <fullName evidence="2">Uncharacterized protein</fullName>
    </submittedName>
</protein>
<reference evidence="2 3" key="1">
    <citation type="submission" date="2014-04" db="EMBL/GenBank/DDBJ databases">
        <title>Draft genome sequence of the novel Streptomyces griseorubens JSD-1 playing a role in carbon and nitrogen cycle.</title>
        <authorList>
            <consortium name="Shanghai Jiao Tong University"/>
            <person name="Feng H."/>
            <person name="Sun Y."/>
            <person name="Zhi Y."/>
            <person name="Mao L."/>
            <person name="Luo Y."/>
            <person name="Wei X."/>
            <person name="Zhou P."/>
        </authorList>
    </citation>
    <scope>NUCLEOTIDE SEQUENCE [LARGE SCALE GENOMIC DNA]</scope>
    <source>
        <strain evidence="2 3">JSD-1</strain>
    </source>
</reference>
<keyword evidence="3" id="KW-1185">Reference proteome</keyword>
<name>A0ABR4T8S8_9ACTN</name>
<evidence type="ECO:0000256" key="1">
    <source>
        <dbReference type="SAM" id="MobiDB-lite"/>
    </source>
</evidence>
<dbReference type="Proteomes" id="UP000027632">
    <property type="component" value="Unassembled WGS sequence"/>
</dbReference>
<gene>
    <name evidence="2" type="ORF">DJ64_15850</name>
</gene>
<dbReference type="EMBL" id="JJMG01000019">
    <property type="protein sequence ID" value="KEG43761.1"/>
    <property type="molecule type" value="Genomic_DNA"/>
</dbReference>
<evidence type="ECO:0000313" key="3">
    <source>
        <dbReference type="Proteomes" id="UP000027632"/>
    </source>
</evidence>
<sequence length="64" mass="6661">MATAAVWELRGHTTVLDEPSSRSAAAAARVTTAAVALAAVVPVHPQRSQRPGTSRPGHLGRHAR</sequence>
<evidence type="ECO:0000313" key="2">
    <source>
        <dbReference type="EMBL" id="KEG43761.1"/>
    </source>
</evidence>
<proteinExistence type="predicted"/>
<accession>A0ABR4T8S8</accession>
<organism evidence="2 3">
    <name type="scientific">Streptomyces griseorubens</name>
    <dbReference type="NCBI Taxonomy" id="66897"/>
    <lineage>
        <taxon>Bacteria</taxon>
        <taxon>Bacillati</taxon>
        <taxon>Actinomycetota</taxon>
        <taxon>Actinomycetes</taxon>
        <taxon>Kitasatosporales</taxon>
        <taxon>Streptomycetaceae</taxon>
        <taxon>Streptomyces</taxon>
        <taxon>Streptomyces althioticus group</taxon>
    </lineage>
</organism>